<dbReference type="AlphaFoldDB" id="A0ABD0QAP9"/>
<evidence type="ECO:0000313" key="2">
    <source>
        <dbReference type="Proteomes" id="UP001529510"/>
    </source>
</evidence>
<name>A0ABD0QAP9_CIRMR</name>
<gene>
    <name evidence="1" type="ORF">M9458_022545</name>
</gene>
<accession>A0ABD0QAP9</accession>
<protein>
    <submittedName>
        <fullName evidence="1">Uncharacterized protein</fullName>
    </submittedName>
</protein>
<feature type="non-terminal residue" evidence="1">
    <location>
        <position position="1"/>
    </location>
</feature>
<reference evidence="1 2" key="1">
    <citation type="submission" date="2024-05" db="EMBL/GenBank/DDBJ databases">
        <title>Genome sequencing and assembly of Indian major carp, Cirrhinus mrigala (Hamilton, 1822).</title>
        <authorList>
            <person name="Mohindra V."/>
            <person name="Chowdhury L.M."/>
            <person name="Lal K."/>
            <person name="Jena J.K."/>
        </authorList>
    </citation>
    <scope>NUCLEOTIDE SEQUENCE [LARGE SCALE GENOMIC DNA]</scope>
    <source>
        <strain evidence="1">CM1030</strain>
        <tissue evidence="1">Blood</tissue>
    </source>
</reference>
<sequence>GSYLPDGSAVDPDYYFSTISSSFSVSPLFTGSNSKGFDVPLGLLRQLLQMVEQFVSESFMKTLDQTMAEVLEVPALI</sequence>
<organism evidence="1 2">
    <name type="scientific">Cirrhinus mrigala</name>
    <name type="common">Mrigala</name>
    <dbReference type="NCBI Taxonomy" id="683832"/>
    <lineage>
        <taxon>Eukaryota</taxon>
        <taxon>Metazoa</taxon>
        <taxon>Chordata</taxon>
        <taxon>Craniata</taxon>
        <taxon>Vertebrata</taxon>
        <taxon>Euteleostomi</taxon>
        <taxon>Actinopterygii</taxon>
        <taxon>Neopterygii</taxon>
        <taxon>Teleostei</taxon>
        <taxon>Ostariophysi</taxon>
        <taxon>Cypriniformes</taxon>
        <taxon>Cyprinidae</taxon>
        <taxon>Labeoninae</taxon>
        <taxon>Labeonini</taxon>
        <taxon>Cirrhinus</taxon>
    </lineage>
</organism>
<evidence type="ECO:0000313" key="1">
    <source>
        <dbReference type="EMBL" id="KAL0183170.1"/>
    </source>
</evidence>
<keyword evidence="2" id="KW-1185">Reference proteome</keyword>
<dbReference type="EMBL" id="JAMKFB020000010">
    <property type="protein sequence ID" value="KAL0183170.1"/>
    <property type="molecule type" value="Genomic_DNA"/>
</dbReference>
<proteinExistence type="predicted"/>
<dbReference type="Proteomes" id="UP001529510">
    <property type="component" value="Unassembled WGS sequence"/>
</dbReference>
<comment type="caution">
    <text evidence="1">The sequence shown here is derived from an EMBL/GenBank/DDBJ whole genome shotgun (WGS) entry which is preliminary data.</text>
</comment>